<dbReference type="Pfam" id="PF18962">
    <property type="entry name" value="Por_Secre_tail"/>
    <property type="match status" value="1"/>
</dbReference>
<dbReference type="InterPro" id="IPR032185">
    <property type="entry name" value="DUF5017"/>
</dbReference>
<dbReference type="InterPro" id="IPR008965">
    <property type="entry name" value="CBM2/CBM3_carb-bd_dom_sf"/>
</dbReference>
<dbReference type="InterPro" id="IPR000413">
    <property type="entry name" value="Integrin_alpha"/>
</dbReference>
<evidence type="ECO:0000256" key="2">
    <source>
        <dbReference type="ARBA" id="ARBA00022737"/>
    </source>
</evidence>
<gene>
    <name evidence="7" type="ORF">GGP61_002911</name>
</gene>
<feature type="region of interest" description="Disordered" evidence="4">
    <location>
        <begin position="1392"/>
        <end position="1458"/>
    </location>
</feature>
<dbReference type="Pfam" id="PF13517">
    <property type="entry name" value="FG-GAP_3"/>
    <property type="match status" value="1"/>
</dbReference>
<dbReference type="InterPro" id="IPR013517">
    <property type="entry name" value="FG-GAP"/>
</dbReference>
<dbReference type="Gene3D" id="2.60.120.200">
    <property type="match status" value="1"/>
</dbReference>
<protein>
    <recommendedName>
        <fullName evidence="9">Secretion system C-terminal sorting domain-containing protein</fullName>
    </recommendedName>
</protein>
<sequence length="1551" mass="163231">MFLALGVLSFSATTAKAQQAGSGGGEEPALEQRVPAPGQGVKSLTHYLKNPEVPIPSSVKERVPRPVLRRIEQQRERLQAGEGGMETRQAPTPKSIGGFLEVESDQSWVLNENPNPSLNFDLTGTPQFAGDVNGDGTNDYLYATAGARDERSPEVLEDQTGKTALFYGGTPSEGEDQLVYAQLRPAGDLNGDGFDDALEIEENTARIWTGSENGYVDSGETVTLQFSPSSFYGNGVIGFTDLDGDGTDDALLSAEFGGGELAVLYGADSLSSAELRTYQPPTNRSEFAYNAADLNGDGQASIVRLEGDNFGDEQVRARVFEVGSKGSEIFRKNFQDGQLGPMTVINVSGGNGWGIGNFDSNNFARANAFGGAEASNSWLITPALDFNAFEAETLTFRNKKRFDDGGVDDPLQVKVSTDYDGSGNPENFTWTDVTDRVDSLAQNDSFVTSGEVDLSDAQFQSDEVYVAFRYQSSGTDAGTSEEQQVDDIQIVGRSDQSLIETQSFVAEELQGRARRNQLSLIDITGNDTLEIAATTGFNSETYVFGRDTDSTYAQTPDSLGKDDAVPIGDLDGDGRHDFYTFEDATGTRYVSYGPSDLSEGLSFDTEIPYDEDVVGAAGFLPEGGLGDVTGDGRPDAGLGLSDSAEETVGRRFFSVDSNRDPQTTVDVSYPEGHFFDRILSAREIGDFNGDGTEDFALVRFDLGQIEVFYGGSSISQTPDLTIESPIDESYLSITSGDFNGDGTSDIAAGYNAGSQIEIFLGGEGADGQVDHTISASDLEISGLYDVHVIGDVNDNGADDLIASNFSGPDSLAVFFGGETLPSTPSATIQYDGFSSAGETLAAPGDINGDGIDDFVVGRPFFSDDENAAQGRADVYFGSEDPSFSNPDLTLRPEFLSSNISGFSSGLAGGDFDGDGHGDIAVRPQFVSPGEDPRNVYISIFEGGPDADEQVDQRLEIPVETGVGREFSFDEDGLVNTVRGPLETVPFFGSDALIQGSGVSGTNAVLYQPLFAEGVAGPAAVFRAPNQDAGLGGFSDVFGGVAAGDFTGSGRPDVVFPQTRDNNDAELSSRVYRYAVSGIPVATANRPVDSNGEQDFRDVGLDIDASNVSGEDNVSVEKYLGPPFDPGVLGGSDVLARYIVEAGPGIEFGDGTEVQVDVSAISAGDNGGVDTSSVVIYRRPTVGEGVFSGLETTYDREAGTLVATAEPSGEFALAAAPDSVTVWAGDTNNDGTVDEADVLPLGTYWGTDGPARQETGCAWEGRSAGPWAPEAATYADANGDGTVDQEDVLCLGVNWGETRSKAASTGPALATSEGETRKGETGGKIVLQREEASGDAFWVEIRAQEVESLAGVATELTYDPAALSVETVEAGTRMGEDPLLQFNADEEAGTLGLGVSRKGKTTSKAAGPVARVKVRPEGSPAGGSPVGESSSGESQPEVSARSAQASTTGGQSVSLATGGGLESLPEEVALRAPAPNPVRQTGTLEYALPESGQVRLSVYDVLGREVAVLVNREQQAGRKQVDINASQWSSGTYFYRLEAGGATKTERFTVVH</sequence>
<keyword evidence="3" id="KW-0325">Glycoprotein</keyword>
<dbReference type="NCBIfam" id="TIGR04183">
    <property type="entry name" value="Por_Secre_tail"/>
    <property type="match status" value="1"/>
</dbReference>
<dbReference type="InterPro" id="IPR018247">
    <property type="entry name" value="EF_Hand_1_Ca_BS"/>
</dbReference>
<dbReference type="PRINTS" id="PR01185">
    <property type="entry name" value="INTEGRINA"/>
</dbReference>
<dbReference type="InterPro" id="IPR002105">
    <property type="entry name" value="Dockerin_1_rpt"/>
</dbReference>
<dbReference type="SMART" id="SM00191">
    <property type="entry name" value="Int_alpha"/>
    <property type="match status" value="6"/>
</dbReference>
<dbReference type="InterPro" id="IPR036439">
    <property type="entry name" value="Dockerin_dom_sf"/>
</dbReference>
<dbReference type="EMBL" id="JANUAE010000012">
    <property type="protein sequence ID" value="MCS3711278.1"/>
    <property type="molecule type" value="Genomic_DNA"/>
</dbReference>
<dbReference type="SUPFAM" id="SSF63446">
    <property type="entry name" value="Type I dockerin domain"/>
    <property type="match status" value="1"/>
</dbReference>
<dbReference type="PANTHER" id="PTHR46580:SF2">
    <property type="entry name" value="MAM DOMAIN-CONTAINING PROTEIN"/>
    <property type="match status" value="1"/>
</dbReference>
<dbReference type="GO" id="GO:0007155">
    <property type="term" value="P:cell adhesion"/>
    <property type="evidence" value="ECO:0007669"/>
    <property type="project" value="InterPro"/>
</dbReference>
<dbReference type="Gene3D" id="2.60.40.4070">
    <property type="match status" value="1"/>
</dbReference>
<dbReference type="GO" id="GO:0030246">
    <property type="term" value="F:carbohydrate binding"/>
    <property type="evidence" value="ECO:0007669"/>
    <property type="project" value="InterPro"/>
</dbReference>
<dbReference type="GO" id="GO:0004553">
    <property type="term" value="F:hydrolase activity, hydrolyzing O-glycosyl compounds"/>
    <property type="evidence" value="ECO:0007669"/>
    <property type="project" value="InterPro"/>
</dbReference>
<dbReference type="GO" id="GO:0000272">
    <property type="term" value="P:polysaccharide catabolic process"/>
    <property type="evidence" value="ECO:0007669"/>
    <property type="project" value="InterPro"/>
</dbReference>
<dbReference type="Gene3D" id="2.130.10.130">
    <property type="entry name" value="Integrin alpha, N-terminal"/>
    <property type="match status" value="3"/>
</dbReference>
<evidence type="ECO:0000313" key="8">
    <source>
        <dbReference type="Proteomes" id="UP001155057"/>
    </source>
</evidence>
<dbReference type="PANTHER" id="PTHR46580">
    <property type="entry name" value="SENSOR KINASE-RELATED"/>
    <property type="match status" value="1"/>
</dbReference>
<dbReference type="Gene3D" id="2.60.40.680">
    <property type="match status" value="1"/>
</dbReference>
<dbReference type="InterPro" id="IPR028994">
    <property type="entry name" value="Integrin_alpha_N"/>
</dbReference>
<evidence type="ECO:0000256" key="4">
    <source>
        <dbReference type="SAM" id="MobiDB-lite"/>
    </source>
</evidence>
<evidence type="ECO:0008006" key="9">
    <source>
        <dbReference type="Google" id="ProtNLM"/>
    </source>
</evidence>
<dbReference type="SUPFAM" id="SSF49384">
    <property type="entry name" value="Carbohydrate-binding domain"/>
    <property type="match status" value="1"/>
</dbReference>
<dbReference type="Pfam" id="PF00404">
    <property type="entry name" value="Dockerin_1"/>
    <property type="match status" value="1"/>
</dbReference>
<dbReference type="Gene3D" id="1.10.1330.10">
    <property type="entry name" value="Dockerin domain"/>
    <property type="match status" value="1"/>
</dbReference>
<proteinExistence type="predicted"/>
<dbReference type="PROSITE" id="PS00018">
    <property type="entry name" value="EF_HAND_1"/>
    <property type="match status" value="2"/>
</dbReference>
<comment type="caution">
    <text evidence="7">The sequence shown here is derived from an EMBL/GenBank/DDBJ whole genome shotgun (WGS) entry which is preliminary data.</text>
</comment>
<dbReference type="RefSeq" id="WP_259124314.1">
    <property type="nucleotide sequence ID" value="NZ_JANUAE010000012.1"/>
</dbReference>
<accession>A0A9X2Q9R9</accession>
<dbReference type="NCBIfam" id="NF038128">
    <property type="entry name" value="choice_anch_J"/>
    <property type="match status" value="1"/>
</dbReference>
<dbReference type="GO" id="GO:0008305">
    <property type="term" value="C:integrin complex"/>
    <property type="evidence" value="ECO:0007669"/>
    <property type="project" value="InterPro"/>
</dbReference>
<dbReference type="InterPro" id="IPR013519">
    <property type="entry name" value="Int_alpha_beta-p"/>
</dbReference>
<dbReference type="Pfam" id="PF01839">
    <property type="entry name" value="FG-GAP"/>
    <property type="match status" value="1"/>
</dbReference>
<dbReference type="Proteomes" id="UP001155057">
    <property type="component" value="Unassembled WGS sequence"/>
</dbReference>
<dbReference type="InterPro" id="IPR026444">
    <property type="entry name" value="Secre_tail"/>
</dbReference>
<keyword evidence="1" id="KW-0732">Signal</keyword>
<dbReference type="CDD" id="cd08547">
    <property type="entry name" value="Type_II_cohesin"/>
    <property type="match status" value="1"/>
</dbReference>
<evidence type="ECO:0000256" key="3">
    <source>
        <dbReference type="ARBA" id="ARBA00023180"/>
    </source>
</evidence>
<evidence type="ECO:0000259" key="5">
    <source>
        <dbReference type="Pfam" id="PF16409"/>
    </source>
</evidence>
<evidence type="ECO:0000259" key="6">
    <source>
        <dbReference type="Pfam" id="PF18962"/>
    </source>
</evidence>
<evidence type="ECO:0000313" key="7">
    <source>
        <dbReference type="EMBL" id="MCS3711278.1"/>
    </source>
</evidence>
<name>A0A9X2Q9R9_9BACT</name>
<feature type="compositionally biased region" description="Polar residues" evidence="4">
    <location>
        <begin position="1440"/>
        <end position="1454"/>
    </location>
</feature>
<feature type="compositionally biased region" description="Low complexity" evidence="4">
    <location>
        <begin position="1425"/>
        <end position="1439"/>
    </location>
</feature>
<dbReference type="Pfam" id="PF16409">
    <property type="entry name" value="DUF5017"/>
    <property type="match status" value="1"/>
</dbReference>
<feature type="domain" description="DUF5017" evidence="5">
    <location>
        <begin position="393"/>
        <end position="485"/>
    </location>
</feature>
<organism evidence="7 8">
    <name type="scientific">Salinibacter ruber</name>
    <dbReference type="NCBI Taxonomy" id="146919"/>
    <lineage>
        <taxon>Bacteria</taxon>
        <taxon>Pseudomonadati</taxon>
        <taxon>Rhodothermota</taxon>
        <taxon>Rhodothermia</taxon>
        <taxon>Rhodothermales</taxon>
        <taxon>Salinibacteraceae</taxon>
        <taxon>Salinibacter</taxon>
    </lineage>
</organism>
<feature type="domain" description="Secretion system C-terminal sorting" evidence="6">
    <location>
        <begin position="1474"/>
        <end position="1548"/>
    </location>
</feature>
<keyword evidence="2" id="KW-0677">Repeat</keyword>
<evidence type="ECO:0000256" key="1">
    <source>
        <dbReference type="ARBA" id="ARBA00022729"/>
    </source>
</evidence>
<feature type="region of interest" description="Disordered" evidence="4">
    <location>
        <begin position="18"/>
        <end position="38"/>
    </location>
</feature>
<reference evidence="7" key="1">
    <citation type="submission" date="2022-08" db="EMBL/GenBank/DDBJ databases">
        <title>Genomic Encyclopedia of Type Strains, Phase V (KMG-V): Genome sequencing to study the core and pangenomes of soil and plant-associated prokaryotes.</title>
        <authorList>
            <person name="Whitman W."/>
        </authorList>
    </citation>
    <scope>NUCLEOTIDE SEQUENCE</scope>
    <source>
        <strain evidence="7">SP3049</strain>
    </source>
</reference>
<dbReference type="SUPFAM" id="SSF69318">
    <property type="entry name" value="Integrin alpha N-terminal domain"/>
    <property type="match status" value="3"/>
</dbReference>
<feature type="region of interest" description="Disordered" evidence="4">
    <location>
        <begin position="1300"/>
        <end position="1320"/>
    </location>
</feature>